<dbReference type="PANTHER" id="PTHR11228:SF34">
    <property type="entry name" value="TUNGSTEN-CONTAINING ALDEHYDE FERREDOXIN OXIDOREDUCTASE COFACTOR MODIFYING PROTEIN"/>
    <property type="match status" value="1"/>
</dbReference>
<accession>A0A840WQS6</accession>
<proteinExistence type="predicted"/>
<protein>
    <submittedName>
        <fullName evidence="6">Molybdenum cofactor biosynthesis enzyme MoaA</fullName>
    </submittedName>
</protein>
<dbReference type="GO" id="GO:0003824">
    <property type="term" value="F:catalytic activity"/>
    <property type="evidence" value="ECO:0007669"/>
    <property type="project" value="InterPro"/>
</dbReference>
<dbReference type="SFLD" id="SFLDG01067">
    <property type="entry name" value="SPASM/twitch_domain_containing"/>
    <property type="match status" value="1"/>
</dbReference>
<reference evidence="6 7" key="1">
    <citation type="submission" date="2020-08" db="EMBL/GenBank/DDBJ databases">
        <title>Sequencing the genomes of 1000 actinobacteria strains.</title>
        <authorList>
            <person name="Klenk H.-P."/>
        </authorList>
    </citation>
    <scope>NUCLEOTIDE SEQUENCE [LARGE SCALE GENOMIC DNA]</scope>
    <source>
        <strain evidence="6 7">DSM 44598</strain>
    </source>
</reference>
<evidence type="ECO:0000256" key="1">
    <source>
        <dbReference type="ARBA" id="ARBA00022691"/>
    </source>
</evidence>
<dbReference type="CDD" id="cd01335">
    <property type="entry name" value="Radical_SAM"/>
    <property type="match status" value="1"/>
</dbReference>
<dbReference type="Gene3D" id="3.20.20.70">
    <property type="entry name" value="Aldolase class I"/>
    <property type="match status" value="1"/>
</dbReference>
<dbReference type="SUPFAM" id="SSF102114">
    <property type="entry name" value="Radical SAM enzymes"/>
    <property type="match status" value="1"/>
</dbReference>
<dbReference type="GO" id="GO:0051536">
    <property type="term" value="F:iron-sulfur cluster binding"/>
    <property type="evidence" value="ECO:0007669"/>
    <property type="project" value="UniProtKB-KW"/>
</dbReference>
<keyword evidence="4" id="KW-0411">Iron-sulfur</keyword>
<name>A0A840WQS6_9ACTN</name>
<keyword evidence="2" id="KW-0479">Metal-binding</keyword>
<gene>
    <name evidence="6" type="ORF">HNR07_005084</name>
</gene>
<dbReference type="AlphaFoldDB" id="A0A840WQS6"/>
<evidence type="ECO:0000256" key="3">
    <source>
        <dbReference type="ARBA" id="ARBA00023004"/>
    </source>
</evidence>
<dbReference type="InterPro" id="IPR007197">
    <property type="entry name" value="rSAM"/>
</dbReference>
<keyword evidence="3" id="KW-0408">Iron</keyword>
<evidence type="ECO:0000256" key="2">
    <source>
        <dbReference type="ARBA" id="ARBA00022723"/>
    </source>
</evidence>
<dbReference type="GO" id="GO:0046872">
    <property type="term" value="F:metal ion binding"/>
    <property type="evidence" value="ECO:0007669"/>
    <property type="project" value="UniProtKB-KW"/>
</dbReference>
<evidence type="ECO:0000259" key="5">
    <source>
        <dbReference type="PROSITE" id="PS51918"/>
    </source>
</evidence>
<dbReference type="InterPro" id="IPR013785">
    <property type="entry name" value="Aldolase_TIM"/>
</dbReference>
<organism evidence="6 7">
    <name type="scientific">Nocardiopsis metallicus</name>
    <dbReference type="NCBI Taxonomy" id="179819"/>
    <lineage>
        <taxon>Bacteria</taxon>
        <taxon>Bacillati</taxon>
        <taxon>Actinomycetota</taxon>
        <taxon>Actinomycetes</taxon>
        <taxon>Streptosporangiales</taxon>
        <taxon>Nocardiopsidaceae</taxon>
        <taxon>Nocardiopsis</taxon>
    </lineage>
</organism>
<dbReference type="EMBL" id="JACHDO010000001">
    <property type="protein sequence ID" value="MBB5493947.1"/>
    <property type="molecule type" value="Genomic_DNA"/>
</dbReference>
<dbReference type="SFLD" id="SFLDS00029">
    <property type="entry name" value="Radical_SAM"/>
    <property type="match status" value="1"/>
</dbReference>
<keyword evidence="1" id="KW-0949">S-adenosyl-L-methionine</keyword>
<evidence type="ECO:0000313" key="6">
    <source>
        <dbReference type="EMBL" id="MBB5493947.1"/>
    </source>
</evidence>
<comment type="caution">
    <text evidence="6">The sequence shown here is derived from an EMBL/GenBank/DDBJ whole genome shotgun (WGS) entry which is preliminary data.</text>
</comment>
<dbReference type="PROSITE" id="PS51918">
    <property type="entry name" value="RADICAL_SAM"/>
    <property type="match status" value="1"/>
</dbReference>
<feature type="domain" description="Radical SAM core" evidence="5">
    <location>
        <begin position="2"/>
        <end position="212"/>
    </location>
</feature>
<dbReference type="InterPro" id="IPR058240">
    <property type="entry name" value="rSAM_sf"/>
</dbReference>
<evidence type="ECO:0000256" key="4">
    <source>
        <dbReference type="ARBA" id="ARBA00023014"/>
    </source>
</evidence>
<keyword evidence="7" id="KW-1185">Reference proteome</keyword>
<dbReference type="Pfam" id="PF04055">
    <property type="entry name" value="Radical_SAM"/>
    <property type="match status" value="1"/>
</dbReference>
<dbReference type="Proteomes" id="UP000579647">
    <property type="component" value="Unassembled WGS sequence"/>
</dbReference>
<evidence type="ECO:0000313" key="7">
    <source>
        <dbReference type="Proteomes" id="UP000579647"/>
    </source>
</evidence>
<dbReference type="InterPro" id="IPR050377">
    <property type="entry name" value="Radical_SAM_PqqE_MftC-like"/>
</dbReference>
<dbReference type="PANTHER" id="PTHR11228">
    <property type="entry name" value="RADICAL SAM DOMAIN PROTEIN"/>
    <property type="match status" value="1"/>
</dbReference>
<sequence>MTTPRFRTALVSTAGHCAVACGFCFRADRAHGFLDVATYTRSLSRLREIGVESICLTGGEPTHHPELRQLVRLSHQFGLPVSVVTSARTEAEVTALAEVAHLVENVTVSADSRGAMKLGRTRRSVGSGISTLLRVDAPASVLHVSYWDLVDDECRELARLVTEAGAELQFSPVLLDELAIQRARMTVAGYEEQQQRDAAVLEHHFELGDGFRDYLAHLRAMRRSPGCRHLCRSRALYVSAEGQLRRCPFSEVGVSTHQPRSDVREFLVRPTTDRVTTDCAAICRS</sequence>
<dbReference type="RefSeq" id="WP_184367036.1">
    <property type="nucleotide sequence ID" value="NZ_BAAAKM010000078.1"/>
</dbReference>